<dbReference type="InterPro" id="IPR036371">
    <property type="entry name" value="TPK_B1-bd_sf"/>
</dbReference>
<dbReference type="OrthoDB" id="7057856at2"/>
<evidence type="ECO:0000256" key="1">
    <source>
        <dbReference type="ARBA" id="ARBA00022679"/>
    </source>
</evidence>
<dbReference type="Proteomes" id="UP000198851">
    <property type="component" value="Unassembled WGS sequence"/>
</dbReference>
<dbReference type="GO" id="GO:0009229">
    <property type="term" value="P:thiamine diphosphate biosynthetic process"/>
    <property type="evidence" value="ECO:0007669"/>
    <property type="project" value="InterPro"/>
</dbReference>
<dbReference type="NCBIfam" id="TIGR01378">
    <property type="entry name" value="thi_PPkinase"/>
    <property type="match status" value="1"/>
</dbReference>
<evidence type="ECO:0000256" key="5">
    <source>
        <dbReference type="NCBIfam" id="TIGR01378"/>
    </source>
</evidence>
<evidence type="ECO:0000313" key="8">
    <source>
        <dbReference type="EMBL" id="SFL21968.1"/>
    </source>
</evidence>
<dbReference type="InterPro" id="IPR007373">
    <property type="entry name" value="Thiamin_PyroPKinase_B1-bd"/>
</dbReference>
<dbReference type="SUPFAM" id="SSF63862">
    <property type="entry name" value="Thiamin pyrophosphokinase, substrate-binding domain"/>
    <property type="match status" value="1"/>
</dbReference>
<dbReference type="Pfam" id="PF04263">
    <property type="entry name" value="TPK_catalytic"/>
    <property type="match status" value="1"/>
</dbReference>
<evidence type="ECO:0000313" key="9">
    <source>
        <dbReference type="Proteomes" id="UP000198851"/>
    </source>
</evidence>
<dbReference type="InterPro" id="IPR006282">
    <property type="entry name" value="Thi_PPkinase"/>
</dbReference>
<organism evidence="8 9">
    <name type="scientific">Shimia haliotis</name>
    <dbReference type="NCBI Taxonomy" id="1280847"/>
    <lineage>
        <taxon>Bacteria</taxon>
        <taxon>Pseudomonadati</taxon>
        <taxon>Pseudomonadota</taxon>
        <taxon>Alphaproteobacteria</taxon>
        <taxon>Rhodobacterales</taxon>
        <taxon>Roseobacteraceae</taxon>
    </lineage>
</organism>
<dbReference type="GO" id="GO:0016301">
    <property type="term" value="F:kinase activity"/>
    <property type="evidence" value="ECO:0007669"/>
    <property type="project" value="UniProtKB-KW"/>
</dbReference>
<dbReference type="SUPFAM" id="SSF63999">
    <property type="entry name" value="Thiamin pyrophosphokinase, catalytic domain"/>
    <property type="match status" value="1"/>
</dbReference>
<gene>
    <name evidence="8" type="ORF">SAMN04488036_1075</name>
</gene>
<keyword evidence="2" id="KW-0547">Nucleotide-binding</keyword>
<accession>A0A1I4FVQ4</accession>
<keyword evidence="4" id="KW-0067">ATP-binding</keyword>
<feature type="domain" description="Thiamin pyrophosphokinase thiamin-binding" evidence="7">
    <location>
        <begin position="148"/>
        <end position="198"/>
    </location>
</feature>
<dbReference type="GO" id="GO:0006772">
    <property type="term" value="P:thiamine metabolic process"/>
    <property type="evidence" value="ECO:0007669"/>
    <property type="project" value="UniProtKB-UniRule"/>
</dbReference>
<dbReference type="CDD" id="cd07995">
    <property type="entry name" value="TPK"/>
    <property type="match status" value="1"/>
</dbReference>
<evidence type="ECO:0000256" key="4">
    <source>
        <dbReference type="ARBA" id="ARBA00022840"/>
    </source>
</evidence>
<dbReference type="RefSeq" id="WP_093325003.1">
    <property type="nucleotide sequence ID" value="NZ_FOSZ01000007.1"/>
</dbReference>
<feature type="domain" description="Thiamin pyrophosphokinase catalytic" evidence="6">
    <location>
        <begin position="31"/>
        <end position="125"/>
    </location>
</feature>
<dbReference type="GO" id="GO:0030975">
    <property type="term" value="F:thiamine binding"/>
    <property type="evidence" value="ECO:0007669"/>
    <property type="project" value="InterPro"/>
</dbReference>
<reference evidence="9" key="1">
    <citation type="submission" date="2016-10" db="EMBL/GenBank/DDBJ databases">
        <authorList>
            <person name="Varghese N."/>
            <person name="Submissions S."/>
        </authorList>
    </citation>
    <scope>NUCLEOTIDE SEQUENCE [LARGE SCALE GENOMIC DNA]</scope>
    <source>
        <strain evidence="9">DSM 28453</strain>
    </source>
</reference>
<keyword evidence="1" id="KW-0808">Transferase</keyword>
<sequence length="228" mass="23788">MTVIVESLEPIALVGAGSLTKADVIEAQTFASRVVAADGGAAHCLAFGLLPEAVIGDFDSIPKAVLAEIPADRLFQVSEQETTDFDKALRSVTAPLTIGIGFGGARVDHFLAALNSLVRAANTRCVLLGGEDVIFVCPPELQLELEADTRVSLFPMADITGRSTGLEWPLDGLRLSPSGRAGTSNTATGPVHLSFDNPGMLVILPRACLSEAVRALQASDARWPALGA</sequence>
<dbReference type="STRING" id="1280847.SAMN04488036_1075"/>
<dbReference type="InterPro" id="IPR053149">
    <property type="entry name" value="TPK"/>
</dbReference>
<evidence type="ECO:0000256" key="3">
    <source>
        <dbReference type="ARBA" id="ARBA00022777"/>
    </source>
</evidence>
<dbReference type="Gene3D" id="3.40.50.10240">
    <property type="entry name" value="Thiamin pyrophosphokinase, catalytic domain"/>
    <property type="match status" value="1"/>
</dbReference>
<keyword evidence="9" id="KW-1185">Reference proteome</keyword>
<evidence type="ECO:0000259" key="6">
    <source>
        <dbReference type="Pfam" id="PF04263"/>
    </source>
</evidence>
<dbReference type="PANTHER" id="PTHR41299:SF1">
    <property type="entry name" value="THIAMINE PYROPHOSPHOKINASE"/>
    <property type="match status" value="1"/>
</dbReference>
<name>A0A1I4FVQ4_9RHOB</name>
<dbReference type="EC" id="2.7.6.2" evidence="5"/>
<dbReference type="PANTHER" id="PTHR41299">
    <property type="entry name" value="THIAMINE PYROPHOSPHOKINASE"/>
    <property type="match status" value="1"/>
</dbReference>
<dbReference type="Pfam" id="PF04265">
    <property type="entry name" value="TPK_B1_binding"/>
    <property type="match status" value="1"/>
</dbReference>
<proteinExistence type="predicted"/>
<dbReference type="EMBL" id="FOSZ01000007">
    <property type="protein sequence ID" value="SFL21968.1"/>
    <property type="molecule type" value="Genomic_DNA"/>
</dbReference>
<dbReference type="InterPro" id="IPR007371">
    <property type="entry name" value="TPK_catalytic"/>
</dbReference>
<dbReference type="AlphaFoldDB" id="A0A1I4FVQ4"/>
<keyword evidence="3 8" id="KW-0418">Kinase</keyword>
<protein>
    <recommendedName>
        <fullName evidence="5">Thiamine diphosphokinase</fullName>
        <ecNumber evidence="5">2.7.6.2</ecNumber>
    </recommendedName>
</protein>
<evidence type="ECO:0000256" key="2">
    <source>
        <dbReference type="ARBA" id="ARBA00022741"/>
    </source>
</evidence>
<dbReference type="GO" id="GO:0005524">
    <property type="term" value="F:ATP binding"/>
    <property type="evidence" value="ECO:0007669"/>
    <property type="project" value="UniProtKB-KW"/>
</dbReference>
<evidence type="ECO:0000259" key="7">
    <source>
        <dbReference type="Pfam" id="PF04265"/>
    </source>
</evidence>
<dbReference type="InterPro" id="IPR036759">
    <property type="entry name" value="TPK_catalytic_sf"/>
</dbReference>
<dbReference type="GO" id="GO:0004788">
    <property type="term" value="F:thiamine diphosphokinase activity"/>
    <property type="evidence" value="ECO:0007669"/>
    <property type="project" value="UniProtKB-UniRule"/>
</dbReference>